<evidence type="ECO:0000256" key="8">
    <source>
        <dbReference type="SAM" id="Phobius"/>
    </source>
</evidence>
<dbReference type="PANTHER" id="PTHR34975:SF2">
    <property type="entry name" value="SPORE GERMINATION PROTEIN A2"/>
    <property type="match status" value="1"/>
</dbReference>
<feature type="transmembrane region" description="Helical" evidence="8">
    <location>
        <begin position="376"/>
        <end position="397"/>
    </location>
</feature>
<accession>A0ABX7FHF0</accession>
<keyword evidence="10" id="KW-1185">Reference proteome</keyword>
<feature type="transmembrane region" description="Helical" evidence="8">
    <location>
        <begin position="331"/>
        <end position="355"/>
    </location>
</feature>
<evidence type="ECO:0000256" key="2">
    <source>
        <dbReference type="ARBA" id="ARBA00007998"/>
    </source>
</evidence>
<feature type="transmembrane region" description="Helical" evidence="8">
    <location>
        <begin position="12"/>
        <end position="35"/>
    </location>
</feature>
<dbReference type="PANTHER" id="PTHR34975">
    <property type="entry name" value="SPORE GERMINATION PROTEIN A2"/>
    <property type="match status" value="1"/>
</dbReference>
<feature type="transmembrane region" description="Helical" evidence="8">
    <location>
        <begin position="147"/>
        <end position="163"/>
    </location>
</feature>
<evidence type="ECO:0000256" key="5">
    <source>
        <dbReference type="ARBA" id="ARBA00022692"/>
    </source>
</evidence>
<dbReference type="EMBL" id="CP069127">
    <property type="protein sequence ID" value="QRG65582.1"/>
    <property type="molecule type" value="Genomic_DNA"/>
</dbReference>
<evidence type="ECO:0000256" key="6">
    <source>
        <dbReference type="ARBA" id="ARBA00022989"/>
    </source>
</evidence>
<feature type="transmembrane region" description="Helical" evidence="8">
    <location>
        <begin position="305"/>
        <end position="325"/>
    </location>
</feature>
<dbReference type="Proteomes" id="UP000596248">
    <property type="component" value="Chromosome"/>
</dbReference>
<keyword evidence="5 8" id="KW-0812">Transmembrane</keyword>
<keyword evidence="3" id="KW-0813">Transport</keyword>
<dbReference type="RefSeq" id="WP_203255091.1">
    <property type="nucleotide sequence ID" value="NZ_CP069127.1"/>
</dbReference>
<name>A0ABX7FHF0_BRECH</name>
<feature type="transmembrane region" description="Helical" evidence="8">
    <location>
        <begin position="183"/>
        <end position="208"/>
    </location>
</feature>
<reference evidence="9 10" key="1">
    <citation type="submission" date="2021-01" db="EMBL/GenBank/DDBJ databases">
        <title>Identification of strong promoters based on the transcriptome of Brevibacillus choshinensis.</title>
        <authorList>
            <person name="Yao D."/>
            <person name="Zhang K."/>
            <person name="Wu J."/>
        </authorList>
    </citation>
    <scope>NUCLEOTIDE SEQUENCE [LARGE SCALE GENOMIC DNA]</scope>
    <source>
        <strain evidence="9 10">HPD31-SP3</strain>
    </source>
</reference>
<feature type="transmembrane region" description="Helical" evidence="8">
    <location>
        <begin position="118"/>
        <end position="135"/>
    </location>
</feature>
<evidence type="ECO:0000313" key="10">
    <source>
        <dbReference type="Proteomes" id="UP000596248"/>
    </source>
</evidence>
<feature type="transmembrane region" description="Helical" evidence="8">
    <location>
        <begin position="269"/>
        <end position="293"/>
    </location>
</feature>
<evidence type="ECO:0000256" key="4">
    <source>
        <dbReference type="ARBA" id="ARBA00022544"/>
    </source>
</evidence>
<feature type="transmembrane region" description="Helical" evidence="8">
    <location>
        <begin position="220"/>
        <end position="244"/>
    </location>
</feature>
<evidence type="ECO:0000313" key="9">
    <source>
        <dbReference type="EMBL" id="QRG65582.1"/>
    </source>
</evidence>
<comment type="subcellular location">
    <subcellularLocation>
        <location evidence="1">Membrane</location>
        <topology evidence="1">Multi-pass membrane protein</topology>
    </subcellularLocation>
</comment>
<feature type="transmembrane region" description="Helical" evidence="8">
    <location>
        <begin position="41"/>
        <end position="61"/>
    </location>
</feature>
<sequence>MIHKQVINHRQVAWLVGTVLLTGMMISFFRTLAAIGRMDAWFSQIIPVCFAIVIAFVLAELTRAYPGKNIFEIVFIVFGKWVGGFVNIILLLYIWLIICLDVKGACKFFHATLLPQTPLEIILIVFVLLIMYYGRTSLEVAARVNEIYFPAFFLMSIGMYFLLTNEYSIERLEPILSTNLNRIIVSNFVPIGIYGDILLFGAFLHASTHPRLFFAAMKHGIFIVGFSATLLLFILLGVMGYTIASRLNFPMFILVQQIHVTDFLDRVEIVLFSLWFPAFTIKVIVAYLALLVGLGSFGGQDHYPVYNFPTGWLIAVTSLLVFQRIPDLDAFLSYSLPLLAMIVQIPLLSILYIKARSNRKVEVQVSIPEGTKLFRFYRFCVWLGAISLGASIVTILLGDVFLNKSEMGGIVTAVAFIIFFFITLLASYAEMQALNHGKQKLGKGKASGSFRQ</sequence>
<keyword evidence="4" id="KW-0309">Germination</keyword>
<dbReference type="Pfam" id="PF03845">
    <property type="entry name" value="Spore_permease"/>
    <property type="match status" value="1"/>
</dbReference>
<evidence type="ECO:0000256" key="7">
    <source>
        <dbReference type="ARBA" id="ARBA00023136"/>
    </source>
</evidence>
<feature type="transmembrane region" description="Helical" evidence="8">
    <location>
        <begin position="409"/>
        <end position="429"/>
    </location>
</feature>
<organism evidence="9 10">
    <name type="scientific">Brevibacillus choshinensis</name>
    <dbReference type="NCBI Taxonomy" id="54911"/>
    <lineage>
        <taxon>Bacteria</taxon>
        <taxon>Bacillati</taxon>
        <taxon>Bacillota</taxon>
        <taxon>Bacilli</taxon>
        <taxon>Bacillales</taxon>
        <taxon>Paenibacillaceae</taxon>
        <taxon>Brevibacillus</taxon>
    </lineage>
</organism>
<gene>
    <name evidence="9" type="ORF">JNE38_18440</name>
</gene>
<keyword evidence="7 8" id="KW-0472">Membrane</keyword>
<comment type="similarity">
    <text evidence="2">Belongs to the amino acid-polyamine-organocation (APC) superfamily. Spore germination protein (SGP) (TC 2.A.3.9) family.</text>
</comment>
<proteinExistence type="inferred from homology"/>
<dbReference type="NCBIfam" id="TIGR00912">
    <property type="entry name" value="2A0309"/>
    <property type="match status" value="1"/>
</dbReference>
<dbReference type="InterPro" id="IPR004761">
    <property type="entry name" value="Spore_GerAB"/>
</dbReference>
<evidence type="ECO:0000256" key="3">
    <source>
        <dbReference type="ARBA" id="ARBA00022448"/>
    </source>
</evidence>
<keyword evidence="6 8" id="KW-1133">Transmembrane helix</keyword>
<protein>
    <submittedName>
        <fullName evidence="9">Endospore germination permease</fullName>
    </submittedName>
</protein>
<evidence type="ECO:0000256" key="1">
    <source>
        <dbReference type="ARBA" id="ARBA00004141"/>
    </source>
</evidence>
<feature type="transmembrane region" description="Helical" evidence="8">
    <location>
        <begin position="73"/>
        <end position="98"/>
    </location>
</feature>